<evidence type="ECO:0000313" key="2">
    <source>
        <dbReference type="Proteomes" id="UP001055879"/>
    </source>
</evidence>
<name>A0ACB9DH46_ARCLA</name>
<dbReference type="Proteomes" id="UP001055879">
    <property type="component" value="Linkage Group LG03"/>
</dbReference>
<reference evidence="1 2" key="2">
    <citation type="journal article" date="2022" name="Mol. Ecol. Resour.">
        <title>The genomes of chicory, endive, great burdock and yacon provide insights into Asteraceae paleo-polyploidization history and plant inulin production.</title>
        <authorList>
            <person name="Fan W."/>
            <person name="Wang S."/>
            <person name="Wang H."/>
            <person name="Wang A."/>
            <person name="Jiang F."/>
            <person name="Liu H."/>
            <person name="Zhao H."/>
            <person name="Xu D."/>
            <person name="Zhang Y."/>
        </authorList>
    </citation>
    <scope>NUCLEOTIDE SEQUENCE [LARGE SCALE GENOMIC DNA]</scope>
    <source>
        <strain evidence="2">cv. Niubang</strain>
    </source>
</reference>
<sequence length="138" mass="15272">MFTFVSTVVGDAFLDHLQYYNINLVSFFRFANKYDIKSSIIHISRFKFSTFLEHSKWRKEEQGGEVNVVGGGKGKGSRGRQWERGGVGESSLRSHASSLPPQFGRLAGHYESSSMMGQKNKGGGGSNYEELAIGRAVT</sequence>
<reference evidence="2" key="1">
    <citation type="journal article" date="2022" name="Mol. Ecol. Resour.">
        <title>The genomes of chicory, endive, great burdock and yacon provide insights into Asteraceae palaeo-polyploidization history and plant inulin production.</title>
        <authorList>
            <person name="Fan W."/>
            <person name="Wang S."/>
            <person name="Wang H."/>
            <person name="Wang A."/>
            <person name="Jiang F."/>
            <person name="Liu H."/>
            <person name="Zhao H."/>
            <person name="Xu D."/>
            <person name="Zhang Y."/>
        </authorList>
    </citation>
    <scope>NUCLEOTIDE SEQUENCE [LARGE SCALE GENOMIC DNA]</scope>
    <source>
        <strain evidence="2">cv. Niubang</strain>
    </source>
</reference>
<comment type="caution">
    <text evidence="1">The sequence shown here is derived from an EMBL/GenBank/DDBJ whole genome shotgun (WGS) entry which is preliminary data.</text>
</comment>
<protein>
    <submittedName>
        <fullName evidence="1">Uncharacterized protein</fullName>
    </submittedName>
</protein>
<organism evidence="1 2">
    <name type="scientific">Arctium lappa</name>
    <name type="common">Greater burdock</name>
    <name type="synonym">Lappa major</name>
    <dbReference type="NCBI Taxonomy" id="4217"/>
    <lineage>
        <taxon>Eukaryota</taxon>
        <taxon>Viridiplantae</taxon>
        <taxon>Streptophyta</taxon>
        <taxon>Embryophyta</taxon>
        <taxon>Tracheophyta</taxon>
        <taxon>Spermatophyta</taxon>
        <taxon>Magnoliopsida</taxon>
        <taxon>eudicotyledons</taxon>
        <taxon>Gunneridae</taxon>
        <taxon>Pentapetalae</taxon>
        <taxon>asterids</taxon>
        <taxon>campanulids</taxon>
        <taxon>Asterales</taxon>
        <taxon>Asteraceae</taxon>
        <taxon>Carduoideae</taxon>
        <taxon>Cardueae</taxon>
        <taxon>Arctiinae</taxon>
        <taxon>Arctium</taxon>
    </lineage>
</organism>
<gene>
    <name evidence="1" type="ORF">L6452_08403</name>
</gene>
<dbReference type="EMBL" id="CM042049">
    <property type="protein sequence ID" value="KAI3745988.1"/>
    <property type="molecule type" value="Genomic_DNA"/>
</dbReference>
<keyword evidence="2" id="KW-1185">Reference proteome</keyword>
<evidence type="ECO:0000313" key="1">
    <source>
        <dbReference type="EMBL" id="KAI3745988.1"/>
    </source>
</evidence>
<proteinExistence type="predicted"/>
<accession>A0ACB9DH46</accession>